<protein>
    <recommendedName>
        <fullName evidence="3">C2H2-type domain-containing protein</fullName>
    </recommendedName>
</protein>
<keyword evidence="1" id="KW-0863">Zinc-finger</keyword>
<feature type="domain" description="C2H2-type" evidence="3">
    <location>
        <begin position="644"/>
        <end position="669"/>
    </location>
</feature>
<dbReference type="AlphaFoldDB" id="A0A8H4W6H4"/>
<feature type="compositionally biased region" description="Basic residues" evidence="2">
    <location>
        <begin position="750"/>
        <end position="766"/>
    </location>
</feature>
<dbReference type="Proteomes" id="UP000566819">
    <property type="component" value="Unassembled WGS sequence"/>
</dbReference>
<dbReference type="SMART" id="SM00355">
    <property type="entry name" value="ZnF_C2H2"/>
    <property type="match status" value="3"/>
</dbReference>
<sequence>MESRPAFDLAPDFNSSDFETDSEQLATKKVKKYGTKIVQAIIDNQAVDRSSLPKVVLALRSSKTLYLHFGMPSVGLSLTPRNTKSNIPGKYALSLNVIRGTWMALIKLLHFRHEEPLKVYGPQIVTRINTHLNHLVEQKKLIRGTWFKKNWLGFRIVLLIAEAWVKSTMEHGTSSWDITLSKLTSVVLQGALSSRSGDITRSQLYEGLECLCWGDITLELKGEPSVQNLRAKLTLRFQKFEKDTMNADKIIFCNPLDNVSQSVACPIKLLLILALRLGHVYGSTLEECLQHAAQRGDKIDRWKSPDSPIFCQLRGLSPFLQLDKAAGQHQNRVDRFAPAIAPQGPSIEGRQKRFKPGEVTEFMKSQNMNISDSKQRKAAGRPASNPLRQRTATEINASRLGKERKRTGEDDERDETFFSQSPASISSSTNVSTAQSSKKSKKSKNSGKNNEQSEKYFFDSLPSMAPQKQQGAPKYPWLDLQLQELEGPENDIELLGLDGLADIVFLNGGEEPHEANSHTGGVLNSQEIDPIDQAMIDDHMANHDVPVSTFSVLVQETQFSEVTTMSGDDFVRFFSTINIAQLQVTFDRSNSAEWAKRVPTGNSRDSPTTFLYFCKKGCGYNDPVRQTLQAHEVNCSGEARVKTFECPRERCTKSYKNESTLKSHIVDTHNFTLVPCAQCPDKQGVLYNSKNELKTHRNREHYVVEEQQCPLKEKCHSSAEFTKKSLLKQHLRRQHDLTTAQVKEYTPDKRKGKPSNYKGKKARPKSAYKVGADDIEDESGDEMQKMRSKDTGTLQSRSTFGKARILLFVEDEE</sequence>
<evidence type="ECO:0000259" key="3">
    <source>
        <dbReference type="PROSITE" id="PS50157"/>
    </source>
</evidence>
<keyword evidence="1" id="KW-0862">Zinc</keyword>
<dbReference type="InterPro" id="IPR013087">
    <property type="entry name" value="Znf_C2H2_type"/>
</dbReference>
<feature type="region of interest" description="Disordered" evidence="2">
    <location>
        <begin position="361"/>
        <end position="451"/>
    </location>
</feature>
<proteinExistence type="predicted"/>
<dbReference type="PROSITE" id="PS50157">
    <property type="entry name" value="ZINC_FINGER_C2H2_2"/>
    <property type="match status" value="1"/>
</dbReference>
<feature type="compositionally biased region" description="Low complexity" evidence="2">
    <location>
        <begin position="419"/>
        <end position="437"/>
    </location>
</feature>
<accession>A0A8H4W6H4</accession>
<evidence type="ECO:0000313" key="4">
    <source>
        <dbReference type="EMBL" id="KAF4632684.1"/>
    </source>
</evidence>
<comment type="caution">
    <text evidence="4">The sequence shown here is derived from an EMBL/GenBank/DDBJ whole genome shotgun (WGS) entry which is preliminary data.</text>
</comment>
<dbReference type="OrthoDB" id="4369634at2759"/>
<feature type="region of interest" description="Disordered" evidence="2">
    <location>
        <begin position="745"/>
        <end position="795"/>
    </location>
</feature>
<feature type="compositionally biased region" description="Polar residues" evidence="2">
    <location>
        <begin position="363"/>
        <end position="372"/>
    </location>
</feature>
<dbReference type="GO" id="GO:0008270">
    <property type="term" value="F:zinc ion binding"/>
    <property type="evidence" value="ECO:0007669"/>
    <property type="project" value="UniProtKB-KW"/>
</dbReference>
<feature type="compositionally biased region" description="Polar residues" evidence="2">
    <location>
        <begin position="386"/>
        <end position="396"/>
    </location>
</feature>
<dbReference type="PROSITE" id="PS00028">
    <property type="entry name" value="ZINC_FINGER_C2H2_1"/>
    <property type="match status" value="1"/>
</dbReference>
<evidence type="ECO:0000313" key="5">
    <source>
        <dbReference type="Proteomes" id="UP000566819"/>
    </source>
</evidence>
<gene>
    <name evidence="4" type="ORF">G7Y89_g5445</name>
</gene>
<keyword evidence="1" id="KW-0479">Metal-binding</keyword>
<keyword evidence="5" id="KW-1185">Reference proteome</keyword>
<reference evidence="4 5" key="1">
    <citation type="submission" date="2020-03" db="EMBL/GenBank/DDBJ databases">
        <title>Draft Genome Sequence of Cudoniella acicularis.</title>
        <authorList>
            <person name="Buettner E."/>
            <person name="Kellner H."/>
        </authorList>
    </citation>
    <scope>NUCLEOTIDE SEQUENCE [LARGE SCALE GENOMIC DNA]</scope>
    <source>
        <strain evidence="4 5">DSM 108380</strain>
    </source>
</reference>
<dbReference type="EMBL" id="JAAMPI010000326">
    <property type="protein sequence ID" value="KAF4632684.1"/>
    <property type="molecule type" value="Genomic_DNA"/>
</dbReference>
<name>A0A8H4W6H4_9HELO</name>
<evidence type="ECO:0000256" key="2">
    <source>
        <dbReference type="SAM" id="MobiDB-lite"/>
    </source>
</evidence>
<organism evidence="4 5">
    <name type="scientific">Cudoniella acicularis</name>
    <dbReference type="NCBI Taxonomy" id="354080"/>
    <lineage>
        <taxon>Eukaryota</taxon>
        <taxon>Fungi</taxon>
        <taxon>Dikarya</taxon>
        <taxon>Ascomycota</taxon>
        <taxon>Pezizomycotina</taxon>
        <taxon>Leotiomycetes</taxon>
        <taxon>Helotiales</taxon>
        <taxon>Tricladiaceae</taxon>
        <taxon>Cudoniella</taxon>
    </lineage>
</organism>
<evidence type="ECO:0000256" key="1">
    <source>
        <dbReference type="PROSITE-ProRule" id="PRU00042"/>
    </source>
</evidence>